<evidence type="ECO:0000313" key="7">
    <source>
        <dbReference type="Proteomes" id="UP001224997"/>
    </source>
</evidence>
<name>A0ABT9JDQ7_9RHOB</name>
<proteinExistence type="inferred from homology"/>
<dbReference type="PANTHER" id="PTHR46847">
    <property type="entry name" value="D-ALLOSE-BINDING PERIPLASMIC PROTEIN-RELATED"/>
    <property type="match status" value="1"/>
</dbReference>
<evidence type="ECO:0000256" key="4">
    <source>
        <dbReference type="SAM" id="SignalP"/>
    </source>
</evidence>
<dbReference type="CDD" id="cd06301">
    <property type="entry name" value="PBP1_rhizopine_binding-like"/>
    <property type="match status" value="1"/>
</dbReference>
<organism evidence="6 7">
    <name type="scientific">Paracoccus spongiarum</name>
    <dbReference type="NCBI Taxonomy" id="3064387"/>
    <lineage>
        <taxon>Bacteria</taxon>
        <taxon>Pseudomonadati</taxon>
        <taxon>Pseudomonadota</taxon>
        <taxon>Alphaproteobacteria</taxon>
        <taxon>Rhodobacterales</taxon>
        <taxon>Paracoccaceae</taxon>
        <taxon>Paracoccus</taxon>
    </lineage>
</organism>
<feature type="domain" description="Periplasmic binding protein" evidence="5">
    <location>
        <begin position="23"/>
        <end position="289"/>
    </location>
</feature>
<dbReference type="SUPFAM" id="SSF53822">
    <property type="entry name" value="Periplasmic binding protein-like I"/>
    <property type="match status" value="1"/>
</dbReference>
<keyword evidence="3 4" id="KW-0732">Signal</keyword>
<dbReference type="Pfam" id="PF13407">
    <property type="entry name" value="Peripla_BP_4"/>
    <property type="match status" value="1"/>
</dbReference>
<reference evidence="6 7" key="1">
    <citation type="submission" date="2023-08" db="EMBL/GenBank/DDBJ databases">
        <authorList>
            <person name="Park J.-S."/>
        </authorList>
    </citation>
    <scope>NUCLEOTIDE SEQUENCE [LARGE SCALE GENOMIC DNA]</scope>
    <source>
        <strain evidence="6 7">2205BS29-5</strain>
    </source>
</reference>
<protein>
    <submittedName>
        <fullName evidence="6">Sugar ABC transporter substrate-binding protein</fullName>
    </submittedName>
</protein>
<comment type="caution">
    <text evidence="6">The sequence shown here is derived from an EMBL/GenBank/DDBJ whole genome shotgun (WGS) entry which is preliminary data.</text>
</comment>
<dbReference type="Proteomes" id="UP001224997">
    <property type="component" value="Unassembled WGS sequence"/>
</dbReference>
<gene>
    <name evidence="6" type="ORF">Q5Y72_12190</name>
</gene>
<dbReference type="InterPro" id="IPR028082">
    <property type="entry name" value="Peripla_BP_I"/>
</dbReference>
<evidence type="ECO:0000313" key="6">
    <source>
        <dbReference type="EMBL" id="MDP5307850.1"/>
    </source>
</evidence>
<comment type="similarity">
    <text evidence="2">Belongs to the bacterial solute-binding protein 2 family.</text>
</comment>
<dbReference type="EMBL" id="JAVAMQ010000010">
    <property type="protein sequence ID" value="MDP5307850.1"/>
    <property type="molecule type" value="Genomic_DNA"/>
</dbReference>
<evidence type="ECO:0000256" key="1">
    <source>
        <dbReference type="ARBA" id="ARBA00004196"/>
    </source>
</evidence>
<dbReference type="InterPro" id="IPR025997">
    <property type="entry name" value="SBP_2_dom"/>
</dbReference>
<feature type="chain" id="PRO_5045684320" evidence="4">
    <location>
        <begin position="21"/>
        <end position="313"/>
    </location>
</feature>
<evidence type="ECO:0000259" key="5">
    <source>
        <dbReference type="Pfam" id="PF13407"/>
    </source>
</evidence>
<evidence type="ECO:0000256" key="2">
    <source>
        <dbReference type="ARBA" id="ARBA00007639"/>
    </source>
</evidence>
<feature type="signal peptide" evidence="4">
    <location>
        <begin position="1"/>
        <end position="20"/>
    </location>
</feature>
<dbReference type="Gene3D" id="3.40.50.2300">
    <property type="match status" value="2"/>
</dbReference>
<sequence length="313" mass="33139">MKKFLMTTAMVAGLAGGADAENIGVSMALFDDNFLTVLRNGMQDYAGSLDGVTLQIEDAQNDVGKQLNQIQNFVASGVDAIIVNPVDTDATVAMSQAAADAGIPLVYVNREPVNVDSLPETQAFVASDERESGTLQTREVCRLLKENGNGEGAKALVMMGELSNQAARMRTQDIHDVIATDECGFIEVVEEQTAMWSRTQGTDLMTNWLSAGLEFDALISNNDEMAIGAIQALKTSGRAMDDVIVAGIDATADALAAMEAGDLDVTVFQNAAGQGQGAVDAAVKLARGEAVDQKIYVPFELVTPANLADYHKN</sequence>
<keyword evidence="7" id="KW-1185">Reference proteome</keyword>
<evidence type="ECO:0000256" key="3">
    <source>
        <dbReference type="ARBA" id="ARBA00022729"/>
    </source>
</evidence>
<accession>A0ABT9JDQ7</accession>
<dbReference type="RefSeq" id="WP_305963700.1">
    <property type="nucleotide sequence ID" value="NZ_JAVAMQ010000010.1"/>
</dbReference>
<comment type="subcellular location">
    <subcellularLocation>
        <location evidence="1">Cell envelope</location>
    </subcellularLocation>
</comment>
<dbReference type="PANTHER" id="PTHR46847:SF1">
    <property type="entry name" value="D-ALLOSE-BINDING PERIPLASMIC PROTEIN-RELATED"/>
    <property type="match status" value="1"/>
</dbReference>